<comment type="caution">
    <text evidence="1">The sequence shown here is derived from an EMBL/GenBank/DDBJ whole genome shotgun (WGS) entry which is preliminary data.</text>
</comment>
<accession>A0A840CLU8</accession>
<protein>
    <recommendedName>
        <fullName evidence="3">Lipoprotein</fullName>
    </recommendedName>
</protein>
<organism evidence="1 2">
    <name type="scientific">Dysgonomonas hofstadii</name>
    <dbReference type="NCBI Taxonomy" id="637886"/>
    <lineage>
        <taxon>Bacteria</taxon>
        <taxon>Pseudomonadati</taxon>
        <taxon>Bacteroidota</taxon>
        <taxon>Bacteroidia</taxon>
        <taxon>Bacteroidales</taxon>
        <taxon>Dysgonomonadaceae</taxon>
        <taxon>Dysgonomonas</taxon>
    </lineage>
</organism>
<dbReference type="EMBL" id="JACIEP010000002">
    <property type="protein sequence ID" value="MBB4035018.1"/>
    <property type="molecule type" value="Genomic_DNA"/>
</dbReference>
<sequence>MKKSKELWIIILLPAFLIACGGGKKQTLEAEKVDEATIAPRDSMQHSRVVYNATEETSFSKVEKPKIGKRIVSQDLVKLNLAQQNLEEKETNLDEFYTKVNYVKLQHHLTDKGLGFLGNADIKRYTKHEKGESVTSMGGFNSKVYLTENNIVAGDNYLGYHVYNNTGEFLYTLASWDQLPQYDSGTNTITYYTNDVRTEIRNFSIWGNRALISVREDTLYHTHIYNIERQEGIMAFSYMSPAFIINDNLFLAYNGSISFKDGDNYLNLISYSKQNNLLKPTSFRNYNPGATTKGRRYSPEYHTFTYYNNVLTTRQAYNDTIYRIKDENTLEAVYVLNSGAMKLSNQDASSENKENKLIIKRWLETDDFIFILSTVDQDFQNNRRDGKVKFRYYYYYKKEGKLYMKESKSLYPEEYTFGCNIDGAIPLLANTTQQLGKRLYTSYTKSQLKNMIVNKNFKNYSSEQQDKLNSLHDGLSDGELLVMILE</sequence>
<name>A0A840CLU8_9BACT</name>
<keyword evidence="2" id="KW-1185">Reference proteome</keyword>
<evidence type="ECO:0000313" key="1">
    <source>
        <dbReference type="EMBL" id="MBB4035018.1"/>
    </source>
</evidence>
<proteinExistence type="predicted"/>
<evidence type="ECO:0008006" key="3">
    <source>
        <dbReference type="Google" id="ProtNLM"/>
    </source>
</evidence>
<gene>
    <name evidence="1" type="ORF">GGR21_000905</name>
</gene>
<evidence type="ECO:0000313" key="2">
    <source>
        <dbReference type="Proteomes" id="UP000555103"/>
    </source>
</evidence>
<reference evidence="1 2" key="1">
    <citation type="submission" date="2020-08" db="EMBL/GenBank/DDBJ databases">
        <title>Genomic Encyclopedia of Type Strains, Phase IV (KMG-IV): sequencing the most valuable type-strain genomes for metagenomic binning, comparative biology and taxonomic classification.</title>
        <authorList>
            <person name="Goeker M."/>
        </authorList>
    </citation>
    <scope>NUCLEOTIDE SEQUENCE [LARGE SCALE GENOMIC DNA]</scope>
    <source>
        <strain evidence="1 2">DSM 104969</strain>
    </source>
</reference>
<dbReference type="PROSITE" id="PS51257">
    <property type="entry name" value="PROKAR_LIPOPROTEIN"/>
    <property type="match status" value="1"/>
</dbReference>
<dbReference type="Proteomes" id="UP000555103">
    <property type="component" value="Unassembled WGS sequence"/>
</dbReference>
<dbReference type="Pfam" id="PF16287">
    <property type="entry name" value="DUF4933"/>
    <property type="match status" value="1"/>
</dbReference>
<dbReference type="RefSeq" id="WP_183305942.1">
    <property type="nucleotide sequence ID" value="NZ_JACIEP010000002.1"/>
</dbReference>
<dbReference type="AlphaFoldDB" id="A0A840CLU8"/>
<dbReference type="InterPro" id="IPR032559">
    <property type="entry name" value="DUF4933"/>
</dbReference>